<evidence type="ECO:0000256" key="5">
    <source>
        <dbReference type="SAM" id="MobiDB-lite"/>
    </source>
</evidence>
<sequence>MLSGSLCRSGTANMAAISRRSATEWVVRQGSAANATRGVTTLASCANPSFTAPSVASINGLSGVENRGMCALDGVQAYQQQQQQVRYRSNRSRRGIYDGKDIRAGNNVSFSMKATKRKFKPNVFVKRVYSEVLDEMVRFHLTTSALRSIDKAGGLDNYILTSRHVTEGEGKAMKIRILDKMARDLEKKDESIETATVEETPAAPVDNKDSVSI</sequence>
<reference evidence="6" key="1">
    <citation type="submission" date="2021-01" db="EMBL/GenBank/DDBJ databases">
        <authorList>
            <person name="Corre E."/>
            <person name="Pelletier E."/>
            <person name="Niang G."/>
            <person name="Scheremetjew M."/>
            <person name="Finn R."/>
            <person name="Kale V."/>
            <person name="Holt S."/>
            <person name="Cochrane G."/>
            <person name="Meng A."/>
            <person name="Brown T."/>
            <person name="Cohen L."/>
        </authorList>
    </citation>
    <scope>NUCLEOTIDE SEQUENCE</scope>
    <source>
        <strain evidence="6">CCMP2084</strain>
    </source>
</reference>
<gene>
    <name evidence="6" type="ORF">ASEP1449_LOCUS19372</name>
</gene>
<dbReference type="SUPFAM" id="SSF143800">
    <property type="entry name" value="L28p-like"/>
    <property type="match status" value="1"/>
</dbReference>
<accession>A0A7S2UR07</accession>
<feature type="region of interest" description="Disordered" evidence="5">
    <location>
        <begin position="189"/>
        <end position="213"/>
    </location>
</feature>
<evidence type="ECO:0000256" key="2">
    <source>
        <dbReference type="ARBA" id="ARBA00022980"/>
    </source>
</evidence>
<protein>
    <recommendedName>
        <fullName evidence="4">Large ribosomal subunit protein bL28m</fullName>
    </recommendedName>
</protein>
<keyword evidence="3" id="KW-0687">Ribonucleoprotein</keyword>
<dbReference type="InterPro" id="IPR034704">
    <property type="entry name" value="Ribosomal_bL28/bL31-like_sf"/>
</dbReference>
<comment type="similarity">
    <text evidence="1">Belongs to the bacterial ribosomal protein bL28 family.</text>
</comment>
<name>A0A7S2UR07_9STRA</name>
<keyword evidence="2" id="KW-0689">Ribosomal protein</keyword>
<proteinExistence type="inferred from homology"/>
<dbReference type="FunFam" id="2.30.170.40:FF:000003">
    <property type="entry name" value="54S ribosomal protein L24"/>
    <property type="match status" value="1"/>
</dbReference>
<dbReference type="Gene3D" id="2.30.170.40">
    <property type="entry name" value="Ribosomal protein L28/L24"/>
    <property type="match status" value="1"/>
</dbReference>
<organism evidence="6">
    <name type="scientific">Attheya septentrionalis</name>
    <dbReference type="NCBI Taxonomy" id="420275"/>
    <lineage>
        <taxon>Eukaryota</taxon>
        <taxon>Sar</taxon>
        <taxon>Stramenopiles</taxon>
        <taxon>Ochrophyta</taxon>
        <taxon>Bacillariophyta</taxon>
        <taxon>Coscinodiscophyceae</taxon>
        <taxon>Chaetocerotophycidae</taxon>
        <taxon>Chaetocerotales</taxon>
        <taxon>Attheyaceae</taxon>
        <taxon>Attheya</taxon>
    </lineage>
</organism>
<evidence type="ECO:0000256" key="3">
    <source>
        <dbReference type="ARBA" id="ARBA00023274"/>
    </source>
</evidence>
<dbReference type="HAMAP" id="MF_00373">
    <property type="entry name" value="Ribosomal_bL28"/>
    <property type="match status" value="1"/>
</dbReference>
<evidence type="ECO:0000256" key="1">
    <source>
        <dbReference type="ARBA" id="ARBA00008760"/>
    </source>
</evidence>
<dbReference type="GO" id="GO:0003735">
    <property type="term" value="F:structural constituent of ribosome"/>
    <property type="evidence" value="ECO:0007669"/>
    <property type="project" value="InterPro"/>
</dbReference>
<dbReference type="EMBL" id="HBHQ01028567">
    <property type="protein sequence ID" value="CAD9827538.1"/>
    <property type="molecule type" value="Transcribed_RNA"/>
</dbReference>
<dbReference type="AlphaFoldDB" id="A0A7S2UR07"/>
<dbReference type="PANTHER" id="PTHR13528:SF2">
    <property type="entry name" value="LARGE RIBOSOMAL SUBUNIT PROTEIN BL28M"/>
    <property type="match status" value="1"/>
</dbReference>
<evidence type="ECO:0000313" key="6">
    <source>
        <dbReference type="EMBL" id="CAD9827538.1"/>
    </source>
</evidence>
<dbReference type="Pfam" id="PF00830">
    <property type="entry name" value="Ribosomal_L28"/>
    <property type="match status" value="1"/>
</dbReference>
<dbReference type="InterPro" id="IPR026569">
    <property type="entry name" value="Ribosomal_bL28"/>
</dbReference>
<dbReference type="InterPro" id="IPR037147">
    <property type="entry name" value="Ribosomal_bL28_sf"/>
</dbReference>
<dbReference type="PANTHER" id="PTHR13528">
    <property type="entry name" value="39S RIBOSOMAL PROTEIN L28, MITOCHONDRIAL"/>
    <property type="match status" value="1"/>
</dbReference>
<evidence type="ECO:0000256" key="4">
    <source>
        <dbReference type="ARBA" id="ARBA00035269"/>
    </source>
</evidence>
<dbReference type="GO" id="GO:1990904">
    <property type="term" value="C:ribonucleoprotein complex"/>
    <property type="evidence" value="ECO:0007669"/>
    <property type="project" value="UniProtKB-KW"/>
</dbReference>
<dbReference type="GO" id="GO:0005840">
    <property type="term" value="C:ribosome"/>
    <property type="evidence" value="ECO:0007669"/>
    <property type="project" value="UniProtKB-KW"/>
</dbReference>